<evidence type="ECO:0000313" key="2">
    <source>
        <dbReference type="EMBL" id="EGF10883.1"/>
    </source>
</evidence>
<dbReference type="RefSeq" id="WP_007342363.1">
    <property type="nucleotide sequence ID" value="NZ_GL878494.1"/>
</dbReference>
<keyword evidence="3" id="KW-1185">Reference proteome</keyword>
<comment type="caution">
    <text evidence="2">The sequence shown here is derived from an EMBL/GenBank/DDBJ whole genome shotgun (WGS) entry which is preliminary data.</text>
</comment>
<dbReference type="OrthoDB" id="9131103at2"/>
<organism evidence="2 3">
    <name type="scientific">Neisseria bacilliformis ATCC BAA-1200</name>
    <dbReference type="NCBI Taxonomy" id="888742"/>
    <lineage>
        <taxon>Bacteria</taxon>
        <taxon>Pseudomonadati</taxon>
        <taxon>Pseudomonadota</taxon>
        <taxon>Betaproteobacteria</taxon>
        <taxon>Neisseriales</taxon>
        <taxon>Neisseriaceae</taxon>
        <taxon>Neisseria</taxon>
    </lineage>
</organism>
<reference evidence="2 3" key="1">
    <citation type="submission" date="2011-02" db="EMBL/GenBank/DDBJ databases">
        <authorList>
            <person name="Muzny D."/>
            <person name="Qin X."/>
            <person name="Deng J."/>
            <person name="Jiang H."/>
            <person name="Liu Y."/>
            <person name="Qu J."/>
            <person name="Song X.-Z."/>
            <person name="Zhang L."/>
            <person name="Thornton R."/>
            <person name="Coyle M."/>
            <person name="Francisco L."/>
            <person name="Jackson L."/>
            <person name="Javaid M."/>
            <person name="Korchina V."/>
            <person name="Kovar C."/>
            <person name="Mata R."/>
            <person name="Mathew T."/>
            <person name="Ngo R."/>
            <person name="Nguyen L."/>
            <person name="Nguyen N."/>
            <person name="Okwuonu G."/>
            <person name="Ongeri F."/>
            <person name="Pham C."/>
            <person name="Simmons D."/>
            <person name="Wilczek-Boney K."/>
            <person name="Hale W."/>
            <person name="Jakkamsetti A."/>
            <person name="Pham P."/>
            <person name="Ruth R."/>
            <person name="San Lucas F."/>
            <person name="Warren J."/>
            <person name="Zhang J."/>
            <person name="Zhao Z."/>
            <person name="Zhou C."/>
            <person name="Zhu D."/>
            <person name="Lee S."/>
            <person name="Bess C."/>
            <person name="Blankenburg K."/>
            <person name="Forbes L."/>
            <person name="Fu Q."/>
            <person name="Gubbala S."/>
            <person name="Hirani K."/>
            <person name="Jayaseelan J.C."/>
            <person name="Lara F."/>
            <person name="Munidasa M."/>
            <person name="Palculict T."/>
            <person name="Patil S."/>
            <person name="Pu L.-L."/>
            <person name="Saada N."/>
            <person name="Tang L."/>
            <person name="Weissenberger G."/>
            <person name="Zhu Y."/>
            <person name="Hemphill L."/>
            <person name="Shang Y."/>
            <person name="Youmans B."/>
            <person name="Ayvaz T."/>
            <person name="Ross M."/>
            <person name="Santibanez J."/>
            <person name="Aqrawi P."/>
            <person name="Gross S."/>
            <person name="Joshi V."/>
            <person name="Fowler G."/>
            <person name="Nazareth L."/>
            <person name="Reid J."/>
            <person name="Worley K."/>
            <person name="Petrosino J."/>
            <person name="Highlander S."/>
            <person name="Gibbs R."/>
        </authorList>
    </citation>
    <scope>NUCLEOTIDE SEQUENCE [LARGE SCALE GENOMIC DNA]</scope>
    <source>
        <strain evidence="2 3">ATCC BAA-1200</strain>
    </source>
</reference>
<evidence type="ECO:0000256" key="1">
    <source>
        <dbReference type="SAM" id="MobiDB-lite"/>
    </source>
</evidence>
<proteinExistence type="predicted"/>
<dbReference type="Proteomes" id="UP000004105">
    <property type="component" value="Unassembled WGS sequence"/>
</dbReference>
<dbReference type="EMBL" id="AFAY01000029">
    <property type="protein sequence ID" value="EGF10883.1"/>
    <property type="molecule type" value="Genomic_DNA"/>
</dbReference>
<dbReference type="HOGENOM" id="CLU_087594_0_0_4"/>
<accession>F2BCC6</accession>
<sequence>MSETDQENQAAGAENNQDTLLGGAPQEAENRPPENPPEGGVPEQDRPSENGANPPPEKPAVPEQYEFKPPEGVEFDEATIGVYAEAAREAGLSQEAADIVLNKIAPHLAQQQAARLAEARNDWARQSRADAEFGGGKLDENLAVAKKAVDALASQELKTLLEQSGLGNHPEIIRLFYRAGRSLSQDAFVGGKAAQADAQSIFSKSNMNP</sequence>
<gene>
    <name evidence="2" type="ORF">HMPREF9123_1354</name>
</gene>
<protein>
    <submittedName>
        <fullName evidence="2">Uncharacterized protein</fullName>
    </submittedName>
</protein>
<evidence type="ECO:0000313" key="3">
    <source>
        <dbReference type="Proteomes" id="UP000004105"/>
    </source>
</evidence>
<dbReference type="AlphaFoldDB" id="F2BCC6"/>
<feature type="compositionally biased region" description="Polar residues" evidence="1">
    <location>
        <begin position="7"/>
        <end position="19"/>
    </location>
</feature>
<name>F2BCC6_9NEIS</name>
<feature type="region of interest" description="Disordered" evidence="1">
    <location>
        <begin position="1"/>
        <end position="73"/>
    </location>
</feature>